<feature type="transmembrane region" description="Helical" evidence="2">
    <location>
        <begin position="6"/>
        <end position="23"/>
    </location>
</feature>
<feature type="region of interest" description="Disordered" evidence="1">
    <location>
        <begin position="217"/>
        <end position="251"/>
    </location>
</feature>
<accession>A0A6C0AV25</accession>
<name>A0A6C0AV25_9ZZZZ</name>
<dbReference type="AlphaFoldDB" id="A0A6C0AV25"/>
<protein>
    <submittedName>
        <fullName evidence="3">Uncharacterized protein</fullName>
    </submittedName>
</protein>
<evidence type="ECO:0000256" key="2">
    <source>
        <dbReference type="SAM" id="Phobius"/>
    </source>
</evidence>
<feature type="compositionally biased region" description="Low complexity" evidence="1">
    <location>
        <begin position="68"/>
        <end position="115"/>
    </location>
</feature>
<organism evidence="3">
    <name type="scientific">viral metagenome</name>
    <dbReference type="NCBI Taxonomy" id="1070528"/>
    <lineage>
        <taxon>unclassified sequences</taxon>
        <taxon>metagenomes</taxon>
        <taxon>organismal metagenomes</taxon>
    </lineage>
</organism>
<feature type="compositionally biased region" description="Basic and acidic residues" evidence="1">
    <location>
        <begin position="236"/>
        <end position="251"/>
    </location>
</feature>
<evidence type="ECO:0000313" key="3">
    <source>
        <dbReference type="EMBL" id="QHS83608.1"/>
    </source>
</evidence>
<sequence length="251" mass="27042">MEYFTALMVSFGIILAISIIMYIHSSVHTGLSDYFAKNYKAEPKKREKSCAKCASSGSAAAAPLASFSSASNSGGDQSSAPRRRQSGISQRQRVASPTPVVATPPVASPAPVSSTGGASCKIHDTERLSDWLGGKTEAPLTCQSVNWTAVDNRNRFNKKGADMNDGYGGAKYACERTREVSSDGTQQRGCIWNLDESGVDSGDGRGMRDWIESRYGNENKDEIHKNGPCQPSDFCENQKVRGDDVVKDLKA</sequence>
<proteinExistence type="predicted"/>
<keyword evidence="2" id="KW-0812">Transmembrane</keyword>
<evidence type="ECO:0000256" key="1">
    <source>
        <dbReference type="SAM" id="MobiDB-lite"/>
    </source>
</evidence>
<keyword evidence="2" id="KW-1133">Transmembrane helix</keyword>
<keyword evidence="2" id="KW-0472">Membrane</keyword>
<dbReference type="EMBL" id="MN738761">
    <property type="protein sequence ID" value="QHS83608.1"/>
    <property type="molecule type" value="Genomic_DNA"/>
</dbReference>
<feature type="region of interest" description="Disordered" evidence="1">
    <location>
        <begin position="68"/>
        <end position="119"/>
    </location>
</feature>
<reference evidence="3" key="1">
    <citation type="journal article" date="2020" name="Nature">
        <title>Giant virus diversity and host interactions through global metagenomics.</title>
        <authorList>
            <person name="Schulz F."/>
            <person name="Roux S."/>
            <person name="Paez-Espino D."/>
            <person name="Jungbluth S."/>
            <person name="Walsh D.A."/>
            <person name="Denef V.J."/>
            <person name="McMahon K.D."/>
            <person name="Konstantinidis K.T."/>
            <person name="Eloe-Fadrosh E.A."/>
            <person name="Kyrpides N.C."/>
            <person name="Woyke T."/>
        </authorList>
    </citation>
    <scope>NUCLEOTIDE SEQUENCE</scope>
    <source>
        <strain evidence="3">GVMAG-S-ERX555961-36</strain>
    </source>
</reference>